<organism evidence="1 2">
    <name type="scientific">Pseudomonas syringae</name>
    <dbReference type="NCBI Taxonomy" id="317"/>
    <lineage>
        <taxon>Bacteria</taxon>
        <taxon>Pseudomonadati</taxon>
        <taxon>Pseudomonadota</taxon>
        <taxon>Gammaproteobacteria</taxon>
        <taxon>Pseudomonadales</taxon>
        <taxon>Pseudomonadaceae</taxon>
        <taxon>Pseudomonas</taxon>
    </lineage>
</organism>
<dbReference type="AlphaFoldDB" id="A0AB38BSX0"/>
<dbReference type="EMBL" id="FOVV01000006">
    <property type="protein sequence ID" value="SFO03698.1"/>
    <property type="molecule type" value="Genomic_DNA"/>
</dbReference>
<evidence type="ECO:0008006" key="3">
    <source>
        <dbReference type="Google" id="ProtNLM"/>
    </source>
</evidence>
<gene>
    <name evidence="1" type="ORF">SAMN05444065_106187</name>
</gene>
<accession>A0AB38BSX0</accession>
<protein>
    <recommendedName>
        <fullName evidence="3">MAE-28990/MAE-18760-like HEPN domain-containing protein</fullName>
    </recommendedName>
</protein>
<comment type="caution">
    <text evidence="1">The sequence shown here is derived from an EMBL/GenBank/DDBJ whole genome shotgun (WGS) entry which is preliminary data.</text>
</comment>
<name>A0AB38BSX0_PSESX</name>
<sequence length="240" mass="26979">MVLVLFYVEELKQYILKSLEMTARVLNEFPSLPKKNKMEAARSLLVSEGCITQADADELRRLIDYRNTIGHEIHRLVFDIGSYSELGTVNAENLQLAYKYDFSAARAAASLAERVSAGMSQKLCSVIGLNALRFDAAERVYLAEIRRLKNKINSGLRKHRTGLEKTQSVIDQIPVSVINSAQPRHPMNLKANGALTHRGMLSIFQLFEAGATSIAAAYIMRISARSAALWYKKWYGQLRK</sequence>
<evidence type="ECO:0000313" key="2">
    <source>
        <dbReference type="Proteomes" id="UP000183083"/>
    </source>
</evidence>
<reference evidence="1 2" key="1">
    <citation type="submission" date="2016-10" db="EMBL/GenBank/DDBJ databases">
        <authorList>
            <person name="Varghese N."/>
            <person name="Submissions S."/>
        </authorList>
    </citation>
    <scope>NUCLEOTIDE SEQUENCE [LARGE SCALE GENOMIC DNA]</scope>
    <source>
        <strain evidence="1 2">BS0292</strain>
    </source>
</reference>
<evidence type="ECO:0000313" key="1">
    <source>
        <dbReference type="EMBL" id="SFO03698.1"/>
    </source>
</evidence>
<proteinExistence type="predicted"/>
<dbReference type="Proteomes" id="UP000183083">
    <property type="component" value="Unassembled WGS sequence"/>
</dbReference>